<evidence type="ECO:0000313" key="2">
    <source>
        <dbReference type="EMBL" id="GFO87022.1"/>
    </source>
</evidence>
<evidence type="ECO:0000259" key="1">
    <source>
        <dbReference type="Pfam" id="PF10979"/>
    </source>
</evidence>
<gene>
    <name evidence="2" type="ORF">BUFA31_01860</name>
</gene>
<comment type="caution">
    <text evidence="2">The sequence shown here is derived from an EMBL/GenBank/DDBJ whole genome shotgun (WGS) entry which is preliminary data.</text>
</comment>
<evidence type="ECO:0000313" key="3">
    <source>
        <dbReference type="Proteomes" id="UP000620147"/>
    </source>
</evidence>
<organism evidence="2 3">
    <name type="scientific">Butyricicoccus faecihominis</name>
    <dbReference type="NCBI Taxonomy" id="1712515"/>
    <lineage>
        <taxon>Bacteria</taxon>
        <taxon>Bacillati</taxon>
        <taxon>Bacillota</taxon>
        <taxon>Clostridia</taxon>
        <taxon>Eubacteriales</taxon>
        <taxon>Butyricicoccaceae</taxon>
        <taxon>Butyricicoccus</taxon>
    </lineage>
</organism>
<feature type="domain" description="DUF2786" evidence="1">
    <location>
        <begin position="6"/>
        <end position="44"/>
    </location>
</feature>
<accession>A0ABQ1DWB6</accession>
<dbReference type="Pfam" id="PF10979">
    <property type="entry name" value="DUF2786"/>
    <property type="match status" value="1"/>
</dbReference>
<sequence length="181" mass="20465">MTERERLLEKIRKVQALANRGADGEKQSAAALLDRLMTQYGIDEAEIAEECLEKCFFRYKTPYERKLLVQVIYTVTGKIPFKCVGSYSGRARKQVGIDCTAAERLEIEFSYEFYKAALEEEMERFYSAFLMKNDIFPPASKKAEEIPAAEISRSEAFKLQALMAGMGDHTRRPVLGSGVGP</sequence>
<name>A0ABQ1DWB6_9FIRM</name>
<keyword evidence="3" id="KW-1185">Reference proteome</keyword>
<reference evidence="2 3" key="1">
    <citation type="submission" date="2020-06" db="EMBL/GenBank/DDBJ databases">
        <title>Characterization of fructooligosaccharide metabolism and fructooligosaccharide-degrading enzymes in human commensal butyrate producers.</title>
        <authorList>
            <person name="Tanno H."/>
            <person name="Fujii T."/>
            <person name="Hirano K."/>
            <person name="Maeno S."/>
            <person name="Tonozuka T."/>
            <person name="Sakamoto M."/>
            <person name="Ohkuma M."/>
            <person name="Tochio T."/>
            <person name="Endo A."/>
        </authorList>
    </citation>
    <scope>NUCLEOTIDE SEQUENCE [LARGE SCALE GENOMIC DNA]</scope>
    <source>
        <strain evidence="2 3">JCM 31056</strain>
    </source>
</reference>
<protein>
    <recommendedName>
        <fullName evidence="1">DUF2786 domain-containing protein</fullName>
    </recommendedName>
</protein>
<dbReference type="Proteomes" id="UP000620147">
    <property type="component" value="Unassembled WGS sequence"/>
</dbReference>
<dbReference type="EMBL" id="BLYJ01000002">
    <property type="protein sequence ID" value="GFO87022.1"/>
    <property type="molecule type" value="Genomic_DNA"/>
</dbReference>
<dbReference type="RefSeq" id="WP_188886428.1">
    <property type="nucleotide sequence ID" value="NZ_BLYJ01000002.1"/>
</dbReference>
<dbReference type="InterPro" id="IPR024498">
    <property type="entry name" value="DUF2786"/>
</dbReference>
<proteinExistence type="predicted"/>